<dbReference type="EMBL" id="JASPKZ010008322">
    <property type="protein sequence ID" value="KAJ9580468.1"/>
    <property type="molecule type" value="Genomic_DNA"/>
</dbReference>
<protein>
    <submittedName>
        <fullName evidence="1">Uncharacterized protein</fullName>
    </submittedName>
</protein>
<reference evidence="1" key="1">
    <citation type="journal article" date="2023" name="IScience">
        <title>Live-bearing cockroach genome reveals convergent evolutionary mechanisms linked to viviparity in insects and beyond.</title>
        <authorList>
            <person name="Fouks B."/>
            <person name="Harrison M.C."/>
            <person name="Mikhailova A.A."/>
            <person name="Marchal E."/>
            <person name="English S."/>
            <person name="Carruthers M."/>
            <person name="Jennings E.C."/>
            <person name="Chiamaka E.L."/>
            <person name="Frigard R.A."/>
            <person name="Pippel M."/>
            <person name="Attardo G.M."/>
            <person name="Benoit J.B."/>
            <person name="Bornberg-Bauer E."/>
            <person name="Tobe S.S."/>
        </authorList>
    </citation>
    <scope>NUCLEOTIDE SEQUENCE</scope>
    <source>
        <strain evidence="1">Stay&amp;Tobe</strain>
    </source>
</reference>
<evidence type="ECO:0000313" key="1">
    <source>
        <dbReference type="EMBL" id="KAJ9580468.1"/>
    </source>
</evidence>
<dbReference type="Proteomes" id="UP001233999">
    <property type="component" value="Unassembled WGS sequence"/>
</dbReference>
<proteinExistence type="predicted"/>
<accession>A0AAD8E7X1</accession>
<feature type="non-terminal residue" evidence="1">
    <location>
        <position position="1"/>
    </location>
</feature>
<gene>
    <name evidence="1" type="ORF">L9F63_024357</name>
</gene>
<sequence>KNTPLQCHLNAVVNEFSDSKWISREQKCLQCEKSLKIIIMSQRKFSFIFWVHV</sequence>
<name>A0AAD8E7X1_DIPPU</name>
<organism evidence="1 2">
    <name type="scientific">Diploptera punctata</name>
    <name type="common">Pacific beetle cockroach</name>
    <dbReference type="NCBI Taxonomy" id="6984"/>
    <lineage>
        <taxon>Eukaryota</taxon>
        <taxon>Metazoa</taxon>
        <taxon>Ecdysozoa</taxon>
        <taxon>Arthropoda</taxon>
        <taxon>Hexapoda</taxon>
        <taxon>Insecta</taxon>
        <taxon>Pterygota</taxon>
        <taxon>Neoptera</taxon>
        <taxon>Polyneoptera</taxon>
        <taxon>Dictyoptera</taxon>
        <taxon>Blattodea</taxon>
        <taxon>Blaberoidea</taxon>
        <taxon>Blaberidae</taxon>
        <taxon>Diplopterinae</taxon>
        <taxon>Diploptera</taxon>
    </lineage>
</organism>
<comment type="caution">
    <text evidence="1">The sequence shown here is derived from an EMBL/GenBank/DDBJ whole genome shotgun (WGS) entry which is preliminary data.</text>
</comment>
<reference evidence="1" key="2">
    <citation type="submission" date="2023-05" db="EMBL/GenBank/DDBJ databases">
        <authorList>
            <person name="Fouks B."/>
        </authorList>
    </citation>
    <scope>NUCLEOTIDE SEQUENCE</scope>
    <source>
        <strain evidence="1">Stay&amp;Tobe</strain>
        <tissue evidence="1">Testes</tissue>
    </source>
</reference>
<evidence type="ECO:0000313" key="2">
    <source>
        <dbReference type="Proteomes" id="UP001233999"/>
    </source>
</evidence>
<feature type="non-terminal residue" evidence="1">
    <location>
        <position position="53"/>
    </location>
</feature>
<dbReference type="AlphaFoldDB" id="A0AAD8E7X1"/>
<keyword evidence="2" id="KW-1185">Reference proteome</keyword>